<dbReference type="HOGENOM" id="CLU_065765_1_1_7"/>
<protein>
    <submittedName>
        <fullName evidence="4">Lytic murein transglycosylase</fullName>
        <ecNumber evidence="4">3.2.1.-</ecNumber>
    </submittedName>
</protein>
<dbReference type="KEGG" id="dat:HRM2_42550"/>
<feature type="domain" description="DUF4124" evidence="3">
    <location>
        <begin position="14"/>
        <end position="46"/>
    </location>
</feature>
<organism evidence="4 5">
    <name type="scientific">Desulforapulum autotrophicum (strain ATCC 43914 / DSM 3382 / VKM B-1955 / HRM2)</name>
    <name type="common">Desulfobacterium autotrophicum</name>
    <dbReference type="NCBI Taxonomy" id="177437"/>
    <lineage>
        <taxon>Bacteria</taxon>
        <taxon>Pseudomonadati</taxon>
        <taxon>Thermodesulfobacteriota</taxon>
        <taxon>Desulfobacteria</taxon>
        <taxon>Desulfobacterales</taxon>
        <taxon>Desulfobacteraceae</taxon>
        <taxon>Desulforapulum</taxon>
    </lineage>
</organism>
<dbReference type="EC" id="3.2.1.-" evidence="4"/>
<dbReference type="Pfam" id="PF01464">
    <property type="entry name" value="SLT"/>
    <property type="match status" value="1"/>
</dbReference>
<dbReference type="eggNOG" id="COG0741">
    <property type="taxonomic scope" value="Bacteria"/>
</dbReference>
<keyword evidence="5" id="KW-1185">Reference proteome</keyword>
<name>C0QD79_DESAH</name>
<evidence type="ECO:0000313" key="4">
    <source>
        <dbReference type="EMBL" id="ACN17311.1"/>
    </source>
</evidence>
<keyword evidence="4" id="KW-0378">Hydrolase</keyword>
<gene>
    <name evidence="4" type="ordered locus">HRM2_42550</name>
</gene>
<evidence type="ECO:0000313" key="5">
    <source>
        <dbReference type="Proteomes" id="UP000000442"/>
    </source>
</evidence>
<feature type="domain" description="Transglycosylase SLT" evidence="2">
    <location>
        <begin position="74"/>
        <end position="174"/>
    </location>
</feature>
<sequence>METPMGIKILVLLVALLLPPVAAADIYMFIDSAGIVHFTNVPTSSDYKLYIRERPEVTNLNNSQLNNSQFHPEIQRAATAFKVDPSLVRAVIKAESDFNPGVVSKKGATGLMQIMPANYDDLKVDDPFDPEQNIMGGTRYLKRLMTRYDGKLPLVLAAYNAGPDAVDRYNSVPPFNETQRYVSKVMKFYASYKR</sequence>
<dbReference type="STRING" id="177437.HRM2_42550"/>
<dbReference type="InterPro" id="IPR025392">
    <property type="entry name" value="DUF4124"/>
</dbReference>
<evidence type="ECO:0000256" key="1">
    <source>
        <dbReference type="ARBA" id="ARBA00007734"/>
    </source>
</evidence>
<dbReference type="AlphaFoldDB" id="C0QD79"/>
<dbReference type="CAZy" id="GH23">
    <property type="family name" value="Glycoside Hydrolase Family 23"/>
</dbReference>
<dbReference type="CDD" id="cd00254">
    <property type="entry name" value="LT-like"/>
    <property type="match status" value="1"/>
</dbReference>
<accession>C0QD79</accession>
<dbReference type="InterPro" id="IPR008258">
    <property type="entry name" value="Transglycosylase_SLT_dom_1"/>
</dbReference>
<dbReference type="SUPFAM" id="SSF53955">
    <property type="entry name" value="Lysozyme-like"/>
    <property type="match status" value="1"/>
</dbReference>
<reference evidence="4 5" key="1">
    <citation type="journal article" date="2009" name="Environ. Microbiol.">
        <title>Genome sequence of Desulfobacterium autotrophicum HRM2, a marine sulfate reducer oxidizing organic carbon completely to carbon dioxide.</title>
        <authorList>
            <person name="Strittmatter A.W."/>
            <person name="Liesegang H."/>
            <person name="Rabus R."/>
            <person name="Decker I."/>
            <person name="Amann J."/>
            <person name="Andres S."/>
            <person name="Henne A."/>
            <person name="Fricke W.F."/>
            <person name="Martinez-Arias R."/>
            <person name="Bartels D."/>
            <person name="Goesmann A."/>
            <person name="Krause L."/>
            <person name="Puehler A."/>
            <person name="Klenk H.P."/>
            <person name="Richter M."/>
            <person name="Schuler M."/>
            <person name="Gloeckner F.O."/>
            <person name="Meyerdierks A."/>
            <person name="Gottschalk G."/>
            <person name="Amann R."/>
        </authorList>
    </citation>
    <scope>NUCLEOTIDE SEQUENCE [LARGE SCALE GENOMIC DNA]</scope>
    <source>
        <strain evidence="5">ATCC 43914 / DSM 3382 / HRM2</strain>
    </source>
</reference>
<dbReference type="EMBL" id="CP001087">
    <property type="protein sequence ID" value="ACN17311.1"/>
    <property type="molecule type" value="Genomic_DNA"/>
</dbReference>
<comment type="similarity">
    <text evidence="1">Belongs to the transglycosylase Slt family.</text>
</comment>
<evidence type="ECO:0000259" key="3">
    <source>
        <dbReference type="Pfam" id="PF13511"/>
    </source>
</evidence>
<keyword evidence="4" id="KW-0326">Glycosidase</keyword>
<dbReference type="Proteomes" id="UP000000442">
    <property type="component" value="Chromosome"/>
</dbReference>
<dbReference type="Pfam" id="PF13511">
    <property type="entry name" value="DUF4124"/>
    <property type="match status" value="1"/>
</dbReference>
<dbReference type="PANTHER" id="PTHR37423:SF2">
    <property type="entry name" value="MEMBRANE-BOUND LYTIC MUREIN TRANSGLYCOSYLASE C"/>
    <property type="match status" value="1"/>
</dbReference>
<dbReference type="GO" id="GO:0016798">
    <property type="term" value="F:hydrolase activity, acting on glycosyl bonds"/>
    <property type="evidence" value="ECO:0007669"/>
    <property type="project" value="UniProtKB-KW"/>
</dbReference>
<dbReference type="Gene3D" id="1.10.530.10">
    <property type="match status" value="1"/>
</dbReference>
<dbReference type="PANTHER" id="PTHR37423">
    <property type="entry name" value="SOLUBLE LYTIC MUREIN TRANSGLYCOSYLASE-RELATED"/>
    <property type="match status" value="1"/>
</dbReference>
<proteinExistence type="inferred from homology"/>
<dbReference type="InterPro" id="IPR023346">
    <property type="entry name" value="Lysozyme-like_dom_sf"/>
</dbReference>
<evidence type="ECO:0000259" key="2">
    <source>
        <dbReference type="Pfam" id="PF01464"/>
    </source>
</evidence>